<dbReference type="InterPro" id="IPR050791">
    <property type="entry name" value="Aldo-Keto_reductase"/>
</dbReference>
<dbReference type="InterPro" id="IPR023210">
    <property type="entry name" value="NADP_OxRdtase_dom"/>
</dbReference>
<evidence type="ECO:0000256" key="1">
    <source>
        <dbReference type="ARBA" id="ARBA00023002"/>
    </source>
</evidence>
<dbReference type="STRING" id="158607.A0A2P5I3M4"/>
<feature type="domain" description="NADP-dependent oxidoreductase" evidence="2">
    <location>
        <begin position="21"/>
        <end position="318"/>
    </location>
</feature>
<proteinExistence type="predicted"/>
<evidence type="ECO:0000313" key="4">
    <source>
        <dbReference type="Proteomes" id="UP000094444"/>
    </source>
</evidence>
<dbReference type="InterPro" id="IPR020471">
    <property type="entry name" value="AKR"/>
</dbReference>
<name>A0A2P5I3M4_DIAHE</name>
<dbReference type="Gene3D" id="3.20.20.100">
    <property type="entry name" value="NADP-dependent oxidoreductase domain"/>
    <property type="match status" value="1"/>
</dbReference>
<dbReference type="PRINTS" id="PR00069">
    <property type="entry name" value="ALDKETRDTASE"/>
</dbReference>
<dbReference type="AlphaFoldDB" id="A0A2P5I3M4"/>
<organism evidence="3 4">
    <name type="scientific">Diaporthe helianthi</name>
    <dbReference type="NCBI Taxonomy" id="158607"/>
    <lineage>
        <taxon>Eukaryota</taxon>
        <taxon>Fungi</taxon>
        <taxon>Dikarya</taxon>
        <taxon>Ascomycota</taxon>
        <taxon>Pezizomycotina</taxon>
        <taxon>Sordariomycetes</taxon>
        <taxon>Sordariomycetidae</taxon>
        <taxon>Diaporthales</taxon>
        <taxon>Diaporthaceae</taxon>
        <taxon>Diaporthe</taxon>
    </lineage>
</organism>
<evidence type="ECO:0000259" key="2">
    <source>
        <dbReference type="Pfam" id="PF00248"/>
    </source>
</evidence>
<dbReference type="InParanoid" id="A0A2P5I3M4"/>
<evidence type="ECO:0000313" key="3">
    <source>
        <dbReference type="EMBL" id="POS77112.1"/>
    </source>
</evidence>
<dbReference type="PANTHER" id="PTHR43625:SF40">
    <property type="entry name" value="ALDO-KETO REDUCTASE YAKC [NADP(+)]"/>
    <property type="match status" value="1"/>
</dbReference>
<dbReference type="OrthoDB" id="37537at2759"/>
<dbReference type="EMBL" id="MAVT02000299">
    <property type="protein sequence ID" value="POS77112.1"/>
    <property type="molecule type" value="Genomic_DNA"/>
</dbReference>
<protein>
    <submittedName>
        <fullName evidence="3">Aldo-keto reductase yakc</fullName>
    </submittedName>
</protein>
<dbReference type="GO" id="GO:0005737">
    <property type="term" value="C:cytoplasm"/>
    <property type="evidence" value="ECO:0007669"/>
    <property type="project" value="TreeGrafter"/>
</dbReference>
<keyword evidence="4" id="KW-1185">Reference proteome</keyword>
<comment type="caution">
    <text evidence="3">The sequence shown here is derived from an EMBL/GenBank/DDBJ whole genome shotgun (WGS) entry which is preliminary data.</text>
</comment>
<dbReference type="GO" id="GO:0016491">
    <property type="term" value="F:oxidoreductase activity"/>
    <property type="evidence" value="ECO:0007669"/>
    <property type="project" value="UniProtKB-KW"/>
</dbReference>
<dbReference type="InterPro" id="IPR036812">
    <property type="entry name" value="NAD(P)_OxRdtase_dom_sf"/>
</dbReference>
<dbReference type="Proteomes" id="UP000094444">
    <property type="component" value="Unassembled WGS sequence"/>
</dbReference>
<dbReference type="SUPFAM" id="SSF51430">
    <property type="entry name" value="NAD(P)-linked oxidoreductase"/>
    <property type="match status" value="1"/>
</dbReference>
<sequence length="343" mass="38249">MAPPQLPTRKLGKNGPEVTALGFGTMGLSAFYGKPKPDEERYAVLDHVYDSGCLNWDTADMYADSEDLLGRWFKRNPGKRDNIFLATKFANYVDPETGKRSVRNDPEYIQKAIDKSLERLGLPYVDLYYCHRLDADQPIETTVDAMKKLQDAGKVKYLGLSECSAESLRRACNVAHIDAVQVEYSPFSLEIESKDIDLLRACRELGVATVAYSPLGRGFLTGSLRSPDDFEEGDFRSFAPRFSKENFHKNLELVDSLKSVAESKGCTTSQLVLAWLMAQGDDIIPIPGTTQTKNFDDNIGALKVKISEEENKKIRAAIENAEVKGGRYPEAYSSSLYVTTKLL</sequence>
<dbReference type="Pfam" id="PF00248">
    <property type="entry name" value="Aldo_ket_red"/>
    <property type="match status" value="1"/>
</dbReference>
<keyword evidence="1" id="KW-0560">Oxidoreductase</keyword>
<accession>A0A2P5I3M4</accession>
<gene>
    <name evidence="3" type="ORF">DHEL01_v204489</name>
</gene>
<reference evidence="3" key="1">
    <citation type="submission" date="2017-09" db="EMBL/GenBank/DDBJ databases">
        <title>Polyketide synthases of a Diaporthe helianthi virulent isolate.</title>
        <authorList>
            <person name="Baroncelli R."/>
        </authorList>
    </citation>
    <scope>NUCLEOTIDE SEQUENCE [LARGE SCALE GENOMIC DNA]</scope>
    <source>
        <strain evidence="3">7/96</strain>
    </source>
</reference>
<dbReference type="PANTHER" id="PTHR43625">
    <property type="entry name" value="AFLATOXIN B1 ALDEHYDE REDUCTASE"/>
    <property type="match status" value="1"/>
</dbReference>